<keyword evidence="4" id="KW-0812">Transmembrane</keyword>
<dbReference type="Proteomes" id="UP001142055">
    <property type="component" value="Chromosome 3"/>
</dbReference>
<feature type="transmembrane region" description="Helical" evidence="4">
    <location>
        <begin position="55"/>
        <end position="81"/>
    </location>
</feature>
<dbReference type="SUPFAM" id="SSF53448">
    <property type="entry name" value="Nucleotide-diphospho-sugar transferases"/>
    <property type="match status" value="1"/>
</dbReference>
<organism evidence="6 7">
    <name type="scientific">Blomia tropicalis</name>
    <name type="common">Mite</name>
    <dbReference type="NCBI Taxonomy" id="40697"/>
    <lineage>
        <taxon>Eukaryota</taxon>
        <taxon>Metazoa</taxon>
        <taxon>Ecdysozoa</taxon>
        <taxon>Arthropoda</taxon>
        <taxon>Chelicerata</taxon>
        <taxon>Arachnida</taxon>
        <taxon>Acari</taxon>
        <taxon>Acariformes</taxon>
        <taxon>Sarcoptiformes</taxon>
        <taxon>Astigmata</taxon>
        <taxon>Glycyphagoidea</taxon>
        <taxon>Echimyopodidae</taxon>
        <taxon>Blomia</taxon>
    </lineage>
</organism>
<feature type="domain" description="Glycosyltransferase 2-like" evidence="5">
    <location>
        <begin position="191"/>
        <end position="384"/>
    </location>
</feature>
<dbReference type="InterPro" id="IPR001173">
    <property type="entry name" value="Glyco_trans_2-like"/>
</dbReference>
<name>A0A9Q0M4D6_BLOTA</name>
<dbReference type="PANTHER" id="PTHR16779">
    <property type="entry name" value="BETA-1,4-MANNOSYLTRANSFERASE EGH"/>
    <property type="match status" value="1"/>
</dbReference>
<protein>
    <recommendedName>
        <fullName evidence="5">Glycosyltransferase 2-like domain-containing protein</fullName>
    </recommendedName>
</protein>
<dbReference type="OMA" id="MNKCIDV"/>
<keyword evidence="2" id="KW-0328">Glycosyltransferase</keyword>
<dbReference type="InterPro" id="IPR029044">
    <property type="entry name" value="Nucleotide-diphossugar_trans"/>
</dbReference>
<gene>
    <name evidence="6" type="ORF">RDWZM_009630</name>
</gene>
<evidence type="ECO:0000313" key="6">
    <source>
        <dbReference type="EMBL" id="KAJ6218473.1"/>
    </source>
</evidence>
<evidence type="ECO:0000256" key="4">
    <source>
        <dbReference type="SAM" id="Phobius"/>
    </source>
</evidence>
<keyword evidence="4" id="KW-1133">Transmembrane helix</keyword>
<evidence type="ECO:0000256" key="1">
    <source>
        <dbReference type="ARBA" id="ARBA00006739"/>
    </source>
</evidence>
<dbReference type="GO" id="GO:0005737">
    <property type="term" value="C:cytoplasm"/>
    <property type="evidence" value="ECO:0007669"/>
    <property type="project" value="TreeGrafter"/>
</dbReference>
<comment type="similarity">
    <text evidence="1">Belongs to the glycosyltransferase 2 family.</text>
</comment>
<dbReference type="InterPro" id="IPR027389">
    <property type="entry name" value="B_mannosylTrfase_Bre-3/Egh"/>
</dbReference>
<feature type="transmembrane region" description="Helical" evidence="4">
    <location>
        <begin position="12"/>
        <end position="35"/>
    </location>
</feature>
<proteinExistence type="inferred from homology"/>
<evidence type="ECO:0000256" key="2">
    <source>
        <dbReference type="ARBA" id="ARBA00022676"/>
    </source>
</evidence>
<evidence type="ECO:0000259" key="5">
    <source>
        <dbReference type="Pfam" id="PF13632"/>
    </source>
</evidence>
<evidence type="ECO:0000256" key="3">
    <source>
        <dbReference type="ARBA" id="ARBA00022679"/>
    </source>
</evidence>
<keyword evidence="4" id="KW-0472">Membrane</keyword>
<dbReference type="FunFam" id="3.90.550.10:FF:000175">
    <property type="entry name" value="Beta-1,4-mannosyltransferase bre-3"/>
    <property type="match status" value="1"/>
</dbReference>
<feature type="transmembrane region" description="Helical" evidence="4">
    <location>
        <begin position="386"/>
        <end position="406"/>
    </location>
</feature>
<sequence length="467" mass="54401">MMELTSSQKHTLHCLLLFGTILFFEFQSGGIKLWYSDDDPGQYDPFVKYGYTFAWFLYLIRLITLLSLPQFLFNVFGLVFYNTFPDDKVIDQDKVPIVLPFVCIRTVTRGDFPDLICRNVMRNIATCIEAGLQNFLFEVVTDKPFEIPNDSRIRLMVVPPNYRTKSGTLFKARALQYCLENEVNILGDNDWIVHLDEETLMTTRSVHGIMRFVADGRHQFGQGLITYANEQIVNWLTTLADSFRVAEDMGKLRFQFYMFHRPLFSWKGSYVVTKFQAEKDVSFENGLDGSVAEDCYFAMIAFKKGYTFNFIEGEMWEKSPFTLMDFLQQRKRWVQGIFLVVHSRSIPLAYKFFLSMSLYAWMTMPLTITNLVFANAYPLPSTYWCNFWSSFIGGASFYMYIFGVFKSFQLKRIGARKYFLLILGALLTIPFNVIIEISAVIWGIFSKKHKFYVVQKQIKNSPDTFSV</sequence>
<dbReference type="Pfam" id="PF13632">
    <property type="entry name" value="Glyco_trans_2_3"/>
    <property type="match status" value="1"/>
</dbReference>
<dbReference type="EMBL" id="JAPWDV010000003">
    <property type="protein sequence ID" value="KAJ6218473.1"/>
    <property type="molecule type" value="Genomic_DNA"/>
</dbReference>
<keyword evidence="3" id="KW-0808">Transferase</keyword>
<reference evidence="6" key="1">
    <citation type="submission" date="2022-12" db="EMBL/GenBank/DDBJ databases">
        <title>Genome assemblies of Blomia tropicalis.</title>
        <authorList>
            <person name="Cui Y."/>
        </authorList>
    </citation>
    <scope>NUCLEOTIDE SEQUENCE</scope>
    <source>
        <tissue evidence="6">Adult mites</tissue>
    </source>
</reference>
<dbReference type="PANTHER" id="PTHR16779:SF1">
    <property type="entry name" value="BETA-1,4-MANNOSYLTRANSFERASE EGH"/>
    <property type="match status" value="1"/>
</dbReference>
<feature type="transmembrane region" description="Helical" evidence="4">
    <location>
        <begin position="352"/>
        <end position="374"/>
    </location>
</feature>
<accession>A0A9Q0M4D6</accession>
<feature type="transmembrane region" description="Helical" evidence="4">
    <location>
        <begin position="418"/>
        <end position="445"/>
    </location>
</feature>
<evidence type="ECO:0000313" key="7">
    <source>
        <dbReference type="Proteomes" id="UP001142055"/>
    </source>
</evidence>
<comment type="caution">
    <text evidence="6">The sequence shown here is derived from an EMBL/GenBank/DDBJ whole genome shotgun (WGS) entry which is preliminary data.</text>
</comment>
<dbReference type="GO" id="GO:0019187">
    <property type="term" value="F:beta-1,4-mannosyltransferase activity"/>
    <property type="evidence" value="ECO:0007669"/>
    <property type="project" value="InterPro"/>
</dbReference>
<keyword evidence="7" id="KW-1185">Reference proteome</keyword>
<dbReference type="AlphaFoldDB" id="A0A9Q0M4D6"/>